<evidence type="ECO:0000313" key="3">
    <source>
        <dbReference type="EMBL" id="MDO5457247.1"/>
    </source>
</evidence>
<gene>
    <name evidence="3" type="ORF">Q4F26_02795</name>
</gene>
<dbReference type="InterPro" id="IPR009045">
    <property type="entry name" value="Zn_M74/Hedgehog-like"/>
</dbReference>
<organism evidence="3 4">
    <name type="scientific">Atopococcus tabaci</name>
    <dbReference type="NCBI Taxonomy" id="269774"/>
    <lineage>
        <taxon>Bacteria</taxon>
        <taxon>Bacillati</taxon>
        <taxon>Bacillota</taxon>
        <taxon>Bacilli</taxon>
        <taxon>Lactobacillales</taxon>
        <taxon>Carnobacteriaceae</taxon>
        <taxon>Atopococcus</taxon>
    </lineage>
</organism>
<dbReference type="PANTHER" id="PTHR34385">
    <property type="entry name" value="D-ALANYL-D-ALANINE CARBOXYPEPTIDASE"/>
    <property type="match status" value="1"/>
</dbReference>
<dbReference type="SUPFAM" id="SSF55166">
    <property type="entry name" value="Hedgehog/DD-peptidase"/>
    <property type="match status" value="1"/>
</dbReference>
<feature type="region of interest" description="Disordered" evidence="1">
    <location>
        <begin position="1"/>
        <end position="36"/>
    </location>
</feature>
<sequence>MGHFLSAQQQEPSEESSAPQEKVPEEYVNQDVSSPRNLDVDLSDKQLALIGDIPLGVETSNWELTLINRENRIKYDLNWPLETTAGDQLIDQRILRDFNAWAEQAEQDGYPMQLISGFRTIEHQENNFNHTLNGYLSQGYEQEEALEMTYRFQQPPGASEHHTGLAVDIIGQDFHQRGGGLTREFSEEESYSYYLDTMNNHGFILRYPEEKIDITGVYFEPWHYRYVGKENAKFMTEKNLSLEEYHALIEVRDSQLGQE</sequence>
<evidence type="ECO:0000256" key="1">
    <source>
        <dbReference type="SAM" id="MobiDB-lite"/>
    </source>
</evidence>
<dbReference type="Proteomes" id="UP001171751">
    <property type="component" value="Unassembled WGS sequence"/>
</dbReference>
<dbReference type="Gene3D" id="3.30.1380.10">
    <property type="match status" value="1"/>
</dbReference>
<name>A0AA43ZSH4_9LACT</name>
<dbReference type="AlphaFoldDB" id="A0AA43ZSH4"/>
<reference evidence="3" key="1">
    <citation type="submission" date="2023-07" db="EMBL/GenBank/DDBJ databases">
        <title>Between Cages and Wild: Unraveling the Impact of Captivity on Animal Microbiomes and Antimicrobial Resistance.</title>
        <authorList>
            <person name="Schmartz G.P."/>
            <person name="Rehner J."/>
            <person name="Schuff M.J."/>
            <person name="Becker S.L."/>
            <person name="Kravczyk M."/>
            <person name="Gurevich A."/>
            <person name="Francke R."/>
            <person name="Mueller R."/>
            <person name="Keller V."/>
            <person name="Keller A."/>
        </authorList>
    </citation>
    <scope>NUCLEOTIDE SEQUENCE</scope>
    <source>
        <strain evidence="3">S39M_St_73</strain>
    </source>
</reference>
<keyword evidence="4" id="KW-1185">Reference proteome</keyword>
<dbReference type="GO" id="GO:0008233">
    <property type="term" value="F:peptidase activity"/>
    <property type="evidence" value="ECO:0007669"/>
    <property type="project" value="InterPro"/>
</dbReference>
<dbReference type="EMBL" id="JAUNQW010000007">
    <property type="protein sequence ID" value="MDO5457247.1"/>
    <property type="molecule type" value="Genomic_DNA"/>
</dbReference>
<dbReference type="InterPro" id="IPR052179">
    <property type="entry name" value="DD-CPase-like"/>
</dbReference>
<protein>
    <submittedName>
        <fullName evidence="3">M15 family metallopeptidase</fullName>
    </submittedName>
</protein>
<dbReference type="InterPro" id="IPR058193">
    <property type="entry name" value="VanY/YodJ_core_dom"/>
</dbReference>
<dbReference type="InterPro" id="IPR003709">
    <property type="entry name" value="VanY-like_core_dom"/>
</dbReference>
<dbReference type="Pfam" id="PF02557">
    <property type="entry name" value="VanY"/>
    <property type="match status" value="1"/>
</dbReference>
<evidence type="ECO:0000313" key="4">
    <source>
        <dbReference type="Proteomes" id="UP001171751"/>
    </source>
</evidence>
<feature type="domain" description="D-alanyl-D-alanine carboxypeptidase-like core" evidence="2">
    <location>
        <begin position="89"/>
        <end position="229"/>
    </location>
</feature>
<accession>A0AA43ZSH4</accession>
<evidence type="ECO:0000259" key="2">
    <source>
        <dbReference type="Pfam" id="PF02557"/>
    </source>
</evidence>
<proteinExistence type="predicted"/>
<dbReference type="CDD" id="cd14852">
    <property type="entry name" value="LD-carboxypeptidase"/>
    <property type="match status" value="1"/>
</dbReference>
<comment type="caution">
    <text evidence="3">The sequence shown here is derived from an EMBL/GenBank/DDBJ whole genome shotgun (WGS) entry which is preliminary data.</text>
</comment>
<feature type="compositionally biased region" description="Low complexity" evidence="1">
    <location>
        <begin position="1"/>
        <end position="21"/>
    </location>
</feature>
<dbReference type="GO" id="GO:0006508">
    <property type="term" value="P:proteolysis"/>
    <property type="evidence" value="ECO:0007669"/>
    <property type="project" value="InterPro"/>
</dbReference>
<dbReference type="PANTHER" id="PTHR34385:SF1">
    <property type="entry name" value="PEPTIDOGLYCAN L-ALANYL-D-GLUTAMATE ENDOPEPTIDASE CWLK"/>
    <property type="match status" value="1"/>
</dbReference>